<evidence type="ECO:0000313" key="1">
    <source>
        <dbReference type="EMBL" id="MFI8749600.1"/>
    </source>
</evidence>
<reference evidence="1 2" key="1">
    <citation type="submission" date="2024-10" db="EMBL/GenBank/DDBJ databases">
        <title>The Natural Products Discovery Center: Release of the First 8490 Sequenced Strains for Exploring Actinobacteria Biosynthetic Diversity.</title>
        <authorList>
            <person name="Kalkreuter E."/>
            <person name="Kautsar S.A."/>
            <person name="Yang D."/>
            <person name="Bader C.D."/>
            <person name="Teijaro C.N."/>
            <person name="Fluegel L."/>
            <person name="Davis C.M."/>
            <person name="Simpson J.R."/>
            <person name="Lauterbach L."/>
            <person name="Steele A.D."/>
            <person name="Gui C."/>
            <person name="Meng S."/>
            <person name="Li G."/>
            <person name="Viehrig K."/>
            <person name="Ye F."/>
            <person name="Su P."/>
            <person name="Kiefer A.F."/>
            <person name="Nichols A."/>
            <person name="Cepeda A.J."/>
            <person name="Yan W."/>
            <person name="Fan B."/>
            <person name="Jiang Y."/>
            <person name="Adhikari A."/>
            <person name="Zheng C.-J."/>
            <person name="Schuster L."/>
            <person name="Cowan T.M."/>
            <person name="Smanski M.J."/>
            <person name="Chevrette M.G."/>
            <person name="De Carvalho L.P.S."/>
            <person name="Shen B."/>
        </authorList>
    </citation>
    <scope>NUCLEOTIDE SEQUENCE [LARGE SCALE GENOMIC DNA]</scope>
    <source>
        <strain evidence="1 2">NPDC077409</strain>
    </source>
</reference>
<name>A0ABW8BQU6_9GAMM</name>
<sequence>MAGRIITVRHSVVEVNLKLLQWTLFIDMLGYREVNGSISTDRDAEAFIEFMETNKHILGFSNRDEVKERYEKDNFNFYEYYDVDSCFVSDSIIITYKPKEVEKLTNEELKFMHSANALFIICMRLKTIIFNCFTEKGIFLRGGISSKYSYIKDSFAVGEGVIEAYLAESSIAKSPRIVLHPNIEENKKLIEKINFLSDAMYGGRSLIQRDSQDGILFLDYIGFALSSSDLKSQSVARAAALDPLRFAAQRVVTDNYVRRHCEALRSKLQELNSALEKLGAGGEEHEKLLRVLSKFIWLKEYHNRSIAGVKELERYHVA</sequence>
<dbReference type="EMBL" id="JBITWC010000007">
    <property type="protein sequence ID" value="MFI8749600.1"/>
    <property type="molecule type" value="Genomic_DNA"/>
</dbReference>
<proteinExistence type="predicted"/>
<evidence type="ECO:0000313" key="2">
    <source>
        <dbReference type="Proteomes" id="UP001614338"/>
    </source>
</evidence>
<keyword evidence="2" id="KW-1185">Reference proteome</keyword>
<protein>
    <submittedName>
        <fullName evidence="1">Uncharacterized protein</fullName>
    </submittedName>
</protein>
<organism evidence="1 2">
    <name type="scientific">Vreelandella lionensis</name>
    <dbReference type="NCBI Taxonomy" id="1144478"/>
    <lineage>
        <taxon>Bacteria</taxon>
        <taxon>Pseudomonadati</taxon>
        <taxon>Pseudomonadota</taxon>
        <taxon>Gammaproteobacteria</taxon>
        <taxon>Oceanospirillales</taxon>
        <taxon>Halomonadaceae</taxon>
        <taxon>Vreelandella</taxon>
    </lineage>
</organism>
<dbReference type="Proteomes" id="UP001614338">
    <property type="component" value="Unassembled WGS sequence"/>
</dbReference>
<comment type="caution">
    <text evidence="1">The sequence shown here is derived from an EMBL/GenBank/DDBJ whole genome shotgun (WGS) entry which is preliminary data.</text>
</comment>
<gene>
    <name evidence="1" type="ORF">ACIGG6_06290</name>
</gene>
<accession>A0ABW8BQU6</accession>
<dbReference type="RefSeq" id="WP_399843253.1">
    <property type="nucleotide sequence ID" value="NZ_JBITWC010000007.1"/>
</dbReference>